<dbReference type="EMBL" id="DVOD01000007">
    <property type="protein sequence ID" value="HIU91621.1"/>
    <property type="molecule type" value="Genomic_DNA"/>
</dbReference>
<accession>A0A9D1MYX0</accession>
<evidence type="ECO:0008006" key="3">
    <source>
        <dbReference type="Google" id="ProtNLM"/>
    </source>
</evidence>
<reference evidence="1" key="2">
    <citation type="journal article" date="2021" name="PeerJ">
        <title>Extensive microbial diversity within the chicken gut microbiome revealed by metagenomics and culture.</title>
        <authorList>
            <person name="Gilroy R."/>
            <person name="Ravi A."/>
            <person name="Getino M."/>
            <person name="Pursley I."/>
            <person name="Horton D.L."/>
            <person name="Alikhan N.F."/>
            <person name="Baker D."/>
            <person name="Gharbi K."/>
            <person name="Hall N."/>
            <person name="Watson M."/>
            <person name="Adriaenssens E.M."/>
            <person name="Foster-Nyarko E."/>
            <person name="Jarju S."/>
            <person name="Secka A."/>
            <person name="Antonio M."/>
            <person name="Oren A."/>
            <person name="Chaudhuri R.R."/>
            <person name="La Ragione R."/>
            <person name="Hildebrand F."/>
            <person name="Pallen M.J."/>
        </authorList>
    </citation>
    <scope>NUCLEOTIDE SEQUENCE</scope>
    <source>
        <strain evidence="1">CHK154-7741</strain>
    </source>
</reference>
<dbReference type="Proteomes" id="UP000886748">
    <property type="component" value="Unassembled WGS sequence"/>
</dbReference>
<gene>
    <name evidence="1" type="ORF">IAD26_00655</name>
</gene>
<comment type="caution">
    <text evidence="1">The sequence shown here is derived from an EMBL/GenBank/DDBJ whole genome shotgun (WGS) entry which is preliminary data.</text>
</comment>
<reference evidence="1" key="1">
    <citation type="submission" date="2020-10" db="EMBL/GenBank/DDBJ databases">
        <authorList>
            <person name="Gilroy R."/>
        </authorList>
    </citation>
    <scope>NUCLEOTIDE SEQUENCE</scope>
    <source>
        <strain evidence="1">CHK154-7741</strain>
    </source>
</reference>
<name>A0A9D1MYX0_9CLOT</name>
<protein>
    <recommendedName>
        <fullName evidence="3">C-methyltransferase domain-containing protein</fullName>
    </recommendedName>
</protein>
<evidence type="ECO:0000313" key="2">
    <source>
        <dbReference type="Proteomes" id="UP000886748"/>
    </source>
</evidence>
<dbReference type="AlphaFoldDB" id="A0A9D1MYX0"/>
<proteinExistence type="predicted"/>
<evidence type="ECO:0000313" key="1">
    <source>
        <dbReference type="EMBL" id="HIU91621.1"/>
    </source>
</evidence>
<organism evidence="1 2">
    <name type="scientific">Candidatus Limenecus avicola</name>
    <dbReference type="NCBI Taxonomy" id="2840847"/>
    <lineage>
        <taxon>Bacteria</taxon>
        <taxon>Bacillati</taxon>
        <taxon>Bacillota</taxon>
        <taxon>Clostridia</taxon>
        <taxon>Eubacteriales</taxon>
        <taxon>Clostridiaceae</taxon>
        <taxon>Clostridiaceae incertae sedis</taxon>
        <taxon>Candidatus Limenecus</taxon>
    </lineage>
</organism>
<dbReference type="Gene3D" id="3.40.50.720">
    <property type="entry name" value="NAD(P)-binding Rossmann-like Domain"/>
    <property type="match status" value="1"/>
</dbReference>
<sequence>MDKKTLRDNEDFIRYLERINFQKHLNKLAKKLKDKTIIIYGAGAFFNALNEKYDLSVLNIIAIADRKFINHEPELQYAGYKACAPDEITSLKPDYVLVSMLYFVSVIEDLEETCLRSSKIKIKPLINKPFVEVWKEIWS</sequence>